<evidence type="ECO:0000313" key="6">
    <source>
        <dbReference type="EMBL" id="MBA5244340.1"/>
    </source>
</evidence>
<protein>
    <recommendedName>
        <fullName evidence="8">Tellurite resistance protein</fullName>
    </recommendedName>
</protein>
<feature type="transmembrane region" description="Helical" evidence="5">
    <location>
        <begin position="159"/>
        <end position="184"/>
    </location>
</feature>
<evidence type="ECO:0000313" key="7">
    <source>
        <dbReference type="Proteomes" id="UP000523682"/>
    </source>
</evidence>
<feature type="transmembrane region" description="Helical" evidence="5">
    <location>
        <begin position="130"/>
        <end position="153"/>
    </location>
</feature>
<gene>
    <name evidence="6" type="ORF">H0193_05840</name>
</gene>
<feature type="transmembrane region" description="Helical" evidence="5">
    <location>
        <begin position="205"/>
        <end position="223"/>
    </location>
</feature>
<dbReference type="InterPro" id="IPR004695">
    <property type="entry name" value="SLAC1/Mae1/Ssu1/TehA"/>
</dbReference>
<feature type="transmembrane region" description="Helical" evidence="5">
    <location>
        <begin position="293"/>
        <end position="317"/>
    </location>
</feature>
<sequence length="330" mass="34956">MTSTRPQTQPSSNLPSPGPAWAGSLMGTSILATLSNMHGVPIVSPLLLVLGVGILCTLVAGWWHYREPGFSSQSMPQWGMTSMGILALGSAATGISGAVHWQLASWWIGAPLSWVVCIKQLQKFSGAPTFQWGLALVSPMVAATSAAQLASYVEAHSTFAAGLFHAAGTASFILALVTALPIFARCYVAAARRHLSIPPTMGGTAWIPLGIVGQSTAAAQLLFSEQVGAAYGATMIILGIGPMMYAARHFSRTVSRWAAYTPGWWGSTFPVGTLSLGTHFMSQTTGAVWLNGVSQMLLVVLALHWMVCAVRFIVWLIHERSTQQTPAPGH</sequence>
<feature type="transmembrane region" description="Helical" evidence="5">
    <location>
        <begin position="259"/>
        <end position="281"/>
    </location>
</feature>
<dbReference type="EMBL" id="JACDTZ010000001">
    <property type="protein sequence ID" value="MBA5244340.1"/>
    <property type="molecule type" value="Genomic_DNA"/>
</dbReference>
<evidence type="ECO:0000256" key="3">
    <source>
        <dbReference type="ARBA" id="ARBA00022989"/>
    </source>
</evidence>
<dbReference type="GO" id="GO:0016020">
    <property type="term" value="C:membrane"/>
    <property type="evidence" value="ECO:0007669"/>
    <property type="project" value="UniProtKB-SubCell"/>
</dbReference>
<evidence type="ECO:0000256" key="5">
    <source>
        <dbReference type="SAM" id="Phobius"/>
    </source>
</evidence>
<evidence type="ECO:0000256" key="1">
    <source>
        <dbReference type="ARBA" id="ARBA00004141"/>
    </source>
</evidence>
<dbReference type="AlphaFoldDB" id="A0A7W2I3U1"/>
<keyword evidence="4 5" id="KW-0472">Membrane</keyword>
<evidence type="ECO:0008006" key="8">
    <source>
        <dbReference type="Google" id="ProtNLM"/>
    </source>
</evidence>
<reference evidence="6 7" key="1">
    <citation type="submission" date="2020-07" db="EMBL/GenBank/DDBJ databases">
        <title>Draft genome and description of Corynebacterium haemomassiliense strain Marseile-Q3615 sp. nov.</title>
        <authorList>
            <person name="Boxberger M."/>
            <person name="La Scola B."/>
        </authorList>
    </citation>
    <scope>NUCLEOTIDE SEQUENCE [LARGE SCALE GENOMIC DNA]</scope>
    <source>
        <strain evidence="6 7">Marseille-Q3615</strain>
    </source>
</reference>
<feature type="transmembrane region" description="Helical" evidence="5">
    <location>
        <begin position="46"/>
        <end position="65"/>
    </location>
</feature>
<proteinExistence type="predicted"/>
<name>A0A7W2I3U1_9CORY</name>
<evidence type="ECO:0000256" key="2">
    <source>
        <dbReference type="ARBA" id="ARBA00022692"/>
    </source>
</evidence>
<evidence type="ECO:0000256" key="4">
    <source>
        <dbReference type="ARBA" id="ARBA00023136"/>
    </source>
</evidence>
<feature type="transmembrane region" description="Helical" evidence="5">
    <location>
        <begin position="229"/>
        <end position="247"/>
    </location>
</feature>
<dbReference type="Proteomes" id="UP000523682">
    <property type="component" value="Unassembled WGS sequence"/>
</dbReference>
<organism evidence="6 7">
    <name type="scientific">Corynebacterium haemomassiliense</name>
    <dbReference type="NCBI Taxonomy" id="2754726"/>
    <lineage>
        <taxon>Bacteria</taxon>
        <taxon>Bacillati</taxon>
        <taxon>Actinomycetota</taxon>
        <taxon>Actinomycetes</taxon>
        <taxon>Mycobacteriales</taxon>
        <taxon>Corynebacteriaceae</taxon>
        <taxon>Corynebacterium</taxon>
    </lineage>
</organism>
<comment type="subcellular location">
    <subcellularLocation>
        <location evidence="1">Membrane</location>
        <topology evidence="1">Multi-pass membrane protein</topology>
    </subcellularLocation>
</comment>
<dbReference type="GO" id="GO:0055085">
    <property type="term" value="P:transmembrane transport"/>
    <property type="evidence" value="ECO:0007669"/>
    <property type="project" value="InterPro"/>
</dbReference>
<comment type="caution">
    <text evidence="6">The sequence shown here is derived from an EMBL/GenBank/DDBJ whole genome shotgun (WGS) entry which is preliminary data.</text>
</comment>
<keyword evidence="2 5" id="KW-0812">Transmembrane</keyword>
<keyword evidence="7" id="KW-1185">Reference proteome</keyword>
<dbReference type="InterPro" id="IPR038665">
    <property type="entry name" value="Voltage-dep_anion_channel_sf"/>
</dbReference>
<accession>A0A7W2I3U1</accession>
<keyword evidence="3 5" id="KW-1133">Transmembrane helix</keyword>
<dbReference type="Gene3D" id="1.50.10.150">
    <property type="entry name" value="Voltage-dependent anion channel"/>
    <property type="match status" value="1"/>
</dbReference>
<dbReference type="Pfam" id="PF03595">
    <property type="entry name" value="SLAC1"/>
    <property type="match status" value="1"/>
</dbReference>
<feature type="transmembrane region" description="Helical" evidence="5">
    <location>
        <begin position="85"/>
        <end position="109"/>
    </location>
</feature>